<dbReference type="Proteomes" id="UP001275084">
    <property type="component" value="Unassembled WGS sequence"/>
</dbReference>
<gene>
    <name evidence="6" type="ORF">B0T25DRAFT_176671</name>
</gene>
<evidence type="ECO:0000313" key="7">
    <source>
        <dbReference type="Proteomes" id="UP001275084"/>
    </source>
</evidence>
<dbReference type="AlphaFoldDB" id="A0AAJ0HNM8"/>
<evidence type="ECO:0000256" key="2">
    <source>
        <dbReference type="PROSITE-ProRule" id="PRU00023"/>
    </source>
</evidence>
<dbReference type="SUPFAM" id="SSF48403">
    <property type="entry name" value="Ankyrin repeat"/>
    <property type="match status" value="1"/>
</dbReference>
<dbReference type="PANTHER" id="PTHR10622">
    <property type="entry name" value="HET DOMAIN-CONTAINING PROTEIN"/>
    <property type="match status" value="1"/>
</dbReference>
<dbReference type="Pfam" id="PF06985">
    <property type="entry name" value="HET"/>
    <property type="match status" value="1"/>
</dbReference>
<proteinExistence type="predicted"/>
<dbReference type="PROSITE" id="PS50297">
    <property type="entry name" value="ANK_REP_REGION"/>
    <property type="match status" value="3"/>
</dbReference>
<dbReference type="Pfam" id="PF24883">
    <property type="entry name" value="NPHP3_N"/>
    <property type="match status" value="1"/>
</dbReference>
<dbReference type="Gene3D" id="3.40.50.300">
    <property type="entry name" value="P-loop containing nucleotide triphosphate hydrolases"/>
    <property type="match status" value="1"/>
</dbReference>
<organism evidence="6 7">
    <name type="scientific">Lasiosphaeria hispida</name>
    <dbReference type="NCBI Taxonomy" id="260671"/>
    <lineage>
        <taxon>Eukaryota</taxon>
        <taxon>Fungi</taxon>
        <taxon>Dikarya</taxon>
        <taxon>Ascomycota</taxon>
        <taxon>Pezizomycotina</taxon>
        <taxon>Sordariomycetes</taxon>
        <taxon>Sordariomycetidae</taxon>
        <taxon>Sordariales</taxon>
        <taxon>Lasiosphaeriaceae</taxon>
        <taxon>Lasiosphaeria</taxon>
    </lineage>
</organism>
<dbReference type="InterPro" id="IPR054471">
    <property type="entry name" value="GPIID_WHD"/>
</dbReference>
<dbReference type="Gene3D" id="1.25.40.20">
    <property type="entry name" value="Ankyrin repeat-containing domain"/>
    <property type="match status" value="3"/>
</dbReference>
<evidence type="ECO:0000313" key="6">
    <source>
        <dbReference type="EMBL" id="KAK3358089.1"/>
    </source>
</evidence>
<feature type="domain" description="Heterokaryon incompatibility" evidence="3">
    <location>
        <begin position="26"/>
        <end position="110"/>
    </location>
</feature>
<dbReference type="InterPro" id="IPR036770">
    <property type="entry name" value="Ankyrin_rpt-contain_sf"/>
</dbReference>
<dbReference type="InterPro" id="IPR010730">
    <property type="entry name" value="HET"/>
</dbReference>
<dbReference type="SMART" id="SM00248">
    <property type="entry name" value="ANK"/>
    <property type="match status" value="7"/>
</dbReference>
<keyword evidence="7" id="KW-1185">Reference proteome</keyword>
<evidence type="ECO:0000259" key="4">
    <source>
        <dbReference type="Pfam" id="PF22939"/>
    </source>
</evidence>
<dbReference type="PANTHER" id="PTHR10622:SF11">
    <property type="entry name" value="HET-DOMAIN-CONTAINING PROTEIN"/>
    <property type="match status" value="1"/>
</dbReference>
<reference evidence="6" key="1">
    <citation type="journal article" date="2023" name="Mol. Phylogenet. Evol.">
        <title>Genome-scale phylogeny and comparative genomics of the fungal order Sordariales.</title>
        <authorList>
            <person name="Hensen N."/>
            <person name="Bonometti L."/>
            <person name="Westerberg I."/>
            <person name="Brannstrom I.O."/>
            <person name="Guillou S."/>
            <person name="Cros-Aarteil S."/>
            <person name="Calhoun S."/>
            <person name="Haridas S."/>
            <person name="Kuo A."/>
            <person name="Mondo S."/>
            <person name="Pangilinan J."/>
            <person name="Riley R."/>
            <person name="LaButti K."/>
            <person name="Andreopoulos B."/>
            <person name="Lipzen A."/>
            <person name="Chen C."/>
            <person name="Yan M."/>
            <person name="Daum C."/>
            <person name="Ng V."/>
            <person name="Clum A."/>
            <person name="Steindorff A."/>
            <person name="Ohm R.A."/>
            <person name="Martin F."/>
            <person name="Silar P."/>
            <person name="Natvig D.O."/>
            <person name="Lalanne C."/>
            <person name="Gautier V."/>
            <person name="Ament-Velasquez S.L."/>
            <person name="Kruys A."/>
            <person name="Hutchinson M.I."/>
            <person name="Powell A.J."/>
            <person name="Barry K."/>
            <person name="Miller A.N."/>
            <person name="Grigoriev I.V."/>
            <person name="Debuchy R."/>
            <person name="Gladieux P."/>
            <person name="Hiltunen Thoren M."/>
            <person name="Johannesson H."/>
        </authorList>
    </citation>
    <scope>NUCLEOTIDE SEQUENCE</scope>
    <source>
        <strain evidence="6">CBS 955.72</strain>
    </source>
</reference>
<dbReference type="PROSITE" id="PS50088">
    <property type="entry name" value="ANK_REPEAT"/>
    <property type="match status" value="3"/>
</dbReference>
<dbReference type="EMBL" id="JAUIQD010000003">
    <property type="protein sequence ID" value="KAK3358089.1"/>
    <property type="molecule type" value="Genomic_DNA"/>
</dbReference>
<evidence type="ECO:0000259" key="3">
    <source>
        <dbReference type="Pfam" id="PF06985"/>
    </source>
</evidence>
<dbReference type="InterPro" id="IPR027417">
    <property type="entry name" value="P-loop_NTPase"/>
</dbReference>
<accession>A0AAJ0HNM8</accession>
<feature type="domain" description="Nephrocystin 3-like N-terminal" evidence="5">
    <location>
        <begin position="272"/>
        <end position="438"/>
    </location>
</feature>
<keyword evidence="1" id="KW-0677">Repeat</keyword>
<feature type="domain" description="GPI inositol-deacylase winged helix" evidence="4">
    <location>
        <begin position="552"/>
        <end position="640"/>
    </location>
</feature>
<evidence type="ECO:0000256" key="1">
    <source>
        <dbReference type="ARBA" id="ARBA00022737"/>
    </source>
</evidence>
<keyword evidence="2" id="KW-0040">ANK repeat</keyword>
<name>A0AAJ0HNM8_9PEZI</name>
<reference evidence="6" key="2">
    <citation type="submission" date="2023-06" db="EMBL/GenBank/DDBJ databases">
        <authorList>
            <consortium name="Lawrence Berkeley National Laboratory"/>
            <person name="Haridas S."/>
            <person name="Hensen N."/>
            <person name="Bonometti L."/>
            <person name="Westerberg I."/>
            <person name="Brannstrom I.O."/>
            <person name="Guillou S."/>
            <person name="Cros-Aarteil S."/>
            <person name="Calhoun S."/>
            <person name="Kuo A."/>
            <person name="Mondo S."/>
            <person name="Pangilinan J."/>
            <person name="Riley R."/>
            <person name="Labutti K."/>
            <person name="Andreopoulos B."/>
            <person name="Lipzen A."/>
            <person name="Chen C."/>
            <person name="Yanf M."/>
            <person name="Daum C."/>
            <person name="Ng V."/>
            <person name="Clum A."/>
            <person name="Steindorff A."/>
            <person name="Ohm R."/>
            <person name="Martin F."/>
            <person name="Silar P."/>
            <person name="Natvig D."/>
            <person name="Lalanne C."/>
            <person name="Gautier V."/>
            <person name="Ament-Velasquez S.L."/>
            <person name="Kruys A."/>
            <person name="Hutchinson M.I."/>
            <person name="Powell A.J."/>
            <person name="Barry K."/>
            <person name="Miller A.N."/>
            <person name="Grigoriev I.V."/>
            <person name="Debuchy R."/>
            <person name="Gladieux P."/>
            <person name="Thoren M.H."/>
            <person name="Johannesson H."/>
        </authorList>
    </citation>
    <scope>NUCLEOTIDE SEQUENCE</scope>
    <source>
        <strain evidence="6">CBS 955.72</strain>
    </source>
</reference>
<dbReference type="Pfam" id="PF22939">
    <property type="entry name" value="WHD_GPIID"/>
    <property type="match status" value="1"/>
</dbReference>
<protein>
    <submittedName>
        <fullName evidence="6">Uncharacterized protein</fullName>
    </submittedName>
</protein>
<dbReference type="SUPFAM" id="SSF52540">
    <property type="entry name" value="P-loop containing nucleoside triphosphate hydrolases"/>
    <property type="match status" value="1"/>
</dbReference>
<dbReference type="Pfam" id="PF12796">
    <property type="entry name" value="Ank_2"/>
    <property type="match status" value="2"/>
</dbReference>
<feature type="repeat" description="ANK" evidence="2">
    <location>
        <begin position="837"/>
        <end position="869"/>
    </location>
</feature>
<feature type="repeat" description="ANK" evidence="2">
    <location>
        <begin position="870"/>
        <end position="902"/>
    </location>
</feature>
<sequence>MRLLEYKTTGEICLTEHLPNNKLPQYAILSHTWGDEEVLFKDLMEAKGKDKAGYAKIQFCGNRARKDGFRFFWVDTCCIDKSNSTELQEAINCMFRWYHDAAKCYVYLTDVSTLPSDANKKSSWEPAFRASRWFTRGWTLQELVAPASIEFFSREGVCLGDRGSLEQHIHDVTGIPLAALRGNPLADFSVADRMAWMEKRETTREEDKAYSLFGLFDVQVPLLYGEGAEKAFRRLREEITPSRKEKENEILRRLYASPYQDRKDINPDRVHGTCEWFVSHERFREWQESRSSRMLWVSADPGCGKSVLAKHLVDSVLLTTKSRTVCYFFFKDGFDDQTSVTGALCCILHQLFKQRRDLLSGAILDQLDTGGETIIRSFSELWQTLINAAKIESAGEIICLFDAVDECEGQGRSQLAKALCKLYGTMTNFDLKFLLTSRPYDEIRRSFQPLNTAELPMIRLSGESSAEISKISREISVFIEARAQDLGTRLRLTESERGILLRQLMCVPNRTYLWVHLTLDIIEKAFGVDGDKIVAITSQLPQTVDEAYDKILSKSGDSSMALKMLHIIVAAARPLTLAEMGLALALQKGHRSYNDLHLKPEDRLRDDVRGFCGLFVMIIDSRVYLLHQTAREFLVHDEHDEASSPQGAHGNLKWKYVLRPQESHCILAEICVWHLLLAEFETHPLDENGSLTQYAGDHIFLDYSAKNWATHFRELPAGTKKVMTESVLEICDTSSHRFRTWFRIYWTATNTAFPEGLTALMAASYFGLETAVECLHKKDGSDLDPRDGTYQRSALSWAAGNGFDVVVKLLTEGTGSGLGKLKRRFRRRDRVNSADRHGRTPLTYAVWSGNVATVELLIKAGAKAAVKDEIGGTPLSYAVCNGNERMVELLLRKNEQVASVDSIINELLFSAAGKGDEAGVELLLGTGRVDINAKDGVGWTPLSRAAERGHTTVVKMLLETGEVDVEAKDHDGRASLSHAAENGHTTTSRANVEATDRDGGTPLAWAIESDSEACIKMLLVKSSKIDYNYKPFVSEPLLCGSMLVDDVGFLWLL</sequence>
<comment type="caution">
    <text evidence="6">The sequence shown here is derived from an EMBL/GenBank/DDBJ whole genome shotgun (WGS) entry which is preliminary data.</text>
</comment>
<evidence type="ECO:0000259" key="5">
    <source>
        <dbReference type="Pfam" id="PF24883"/>
    </source>
</evidence>
<feature type="repeat" description="ANK" evidence="2">
    <location>
        <begin position="937"/>
        <end position="961"/>
    </location>
</feature>
<dbReference type="InterPro" id="IPR002110">
    <property type="entry name" value="Ankyrin_rpt"/>
</dbReference>
<dbReference type="InterPro" id="IPR056884">
    <property type="entry name" value="NPHP3-like_N"/>
</dbReference>